<dbReference type="Pfam" id="PF01416">
    <property type="entry name" value="PseudoU_synth_1"/>
    <property type="match status" value="2"/>
</dbReference>
<keyword evidence="8" id="KW-0812">Transmembrane</keyword>
<keyword evidence="8" id="KW-1133">Transmembrane helix</keyword>
<dbReference type="GO" id="GO:0031119">
    <property type="term" value="P:tRNA pseudouridine synthesis"/>
    <property type="evidence" value="ECO:0007669"/>
    <property type="project" value="TreeGrafter"/>
</dbReference>
<dbReference type="InterPro" id="IPR001406">
    <property type="entry name" value="PsdUridine_synth_TruA"/>
</dbReference>
<feature type="domain" description="Pseudouridine synthase I TruA alpha/beta" evidence="9">
    <location>
        <begin position="162"/>
        <end position="228"/>
    </location>
</feature>
<keyword evidence="2 7" id="KW-0819">tRNA processing</keyword>
<keyword evidence="11" id="KW-1185">Reference proteome</keyword>
<dbReference type="PANTHER" id="PTHR11142:SF0">
    <property type="entry name" value="TRNA PSEUDOURIDINE SYNTHASE-LIKE 1"/>
    <property type="match status" value="1"/>
</dbReference>
<dbReference type="Proteomes" id="UP001148018">
    <property type="component" value="Unassembled WGS sequence"/>
</dbReference>
<dbReference type="PIRSF" id="PIRSF001430">
    <property type="entry name" value="tRNA_psdUrid_synth"/>
    <property type="match status" value="1"/>
</dbReference>
<evidence type="ECO:0000256" key="7">
    <source>
        <dbReference type="RuleBase" id="RU003792"/>
    </source>
</evidence>
<dbReference type="InterPro" id="IPR020095">
    <property type="entry name" value="PsdUridine_synth_TruA_C"/>
</dbReference>
<comment type="similarity">
    <text evidence="1 7">Belongs to the tRNA pseudouridine synthase TruA family.</text>
</comment>
<sequence length="268" mass="30757">MQNCTRYLIFFQYLGTKYSGVVRSPPHQPQKKGVQNYIEDAVRRLKPTNPVSLSVSSRTDSGVHALANSAHLDLQRRTGKPAFTEDVLLSALNFHLRPEDIRVTRVHRVPGNFHARFLARSRTYVYRLALGVAHWSLLPLTDLSLCWGLHNPELDVGAMREAAALLVGTQDFSSFRAVNSDMPFKSPVRTLDLADISPGNTFAQTHFQRDIQFWELTFKGRSFLYKQVSVGLFILYTYTYIYTGVYIYTGIYMYVYMIYVWCLLLPHC</sequence>
<protein>
    <recommendedName>
        <fullName evidence="7">tRNA pseudouridine synthase</fullName>
        <ecNumber evidence="7">5.4.99.12</ecNumber>
    </recommendedName>
</protein>
<evidence type="ECO:0000313" key="10">
    <source>
        <dbReference type="EMBL" id="KAJ3602899.1"/>
    </source>
</evidence>
<dbReference type="GO" id="GO:0003723">
    <property type="term" value="F:RNA binding"/>
    <property type="evidence" value="ECO:0007669"/>
    <property type="project" value="InterPro"/>
</dbReference>
<dbReference type="PANTHER" id="PTHR11142">
    <property type="entry name" value="PSEUDOURIDYLATE SYNTHASE"/>
    <property type="match status" value="1"/>
</dbReference>
<dbReference type="Gene3D" id="3.30.70.660">
    <property type="entry name" value="Pseudouridine synthase I, catalytic domain, C-terminal subdomain"/>
    <property type="match status" value="1"/>
</dbReference>
<comment type="catalytic activity">
    <reaction evidence="7">
        <text>uridine(38/39/40) in tRNA = pseudouridine(38/39/40) in tRNA</text>
        <dbReference type="Rhea" id="RHEA:22376"/>
        <dbReference type="Rhea" id="RHEA-COMP:10085"/>
        <dbReference type="Rhea" id="RHEA-COMP:10087"/>
        <dbReference type="ChEBI" id="CHEBI:65314"/>
        <dbReference type="ChEBI" id="CHEBI:65315"/>
        <dbReference type="EC" id="5.4.99.12"/>
    </reaction>
</comment>
<feature type="transmembrane region" description="Helical" evidence="8">
    <location>
        <begin position="223"/>
        <end position="241"/>
    </location>
</feature>
<dbReference type="InterPro" id="IPR020094">
    <property type="entry name" value="TruA/RsuA/RluB/E/F_N"/>
</dbReference>
<evidence type="ECO:0000256" key="1">
    <source>
        <dbReference type="ARBA" id="ARBA00009375"/>
    </source>
</evidence>
<gene>
    <name evidence="10" type="ORF">NHX12_030644</name>
</gene>
<dbReference type="OrthoDB" id="271910at2759"/>
<evidence type="ECO:0000256" key="5">
    <source>
        <dbReference type="PIRSR" id="PIRSR001430-1"/>
    </source>
</evidence>
<comment type="caution">
    <text evidence="10">The sequence shown here is derived from an EMBL/GenBank/DDBJ whole genome shotgun (WGS) entry which is preliminary data.</text>
</comment>
<dbReference type="AlphaFoldDB" id="A0A9Q0E8K7"/>
<evidence type="ECO:0000256" key="6">
    <source>
        <dbReference type="PIRSR" id="PIRSR001430-2"/>
    </source>
</evidence>
<reference evidence="10" key="1">
    <citation type="submission" date="2022-07" db="EMBL/GenBank/DDBJ databases">
        <title>Chromosome-level genome of Muraenolepis orangiensis.</title>
        <authorList>
            <person name="Kim J."/>
        </authorList>
    </citation>
    <scope>NUCLEOTIDE SEQUENCE</scope>
    <source>
        <strain evidence="10">KU_S4_2022</strain>
        <tissue evidence="10">Muscle</tissue>
    </source>
</reference>
<dbReference type="SUPFAM" id="SSF55120">
    <property type="entry name" value="Pseudouridine synthase"/>
    <property type="match status" value="1"/>
</dbReference>
<evidence type="ECO:0000256" key="3">
    <source>
        <dbReference type="ARBA" id="ARBA00023235"/>
    </source>
</evidence>
<evidence type="ECO:0000256" key="2">
    <source>
        <dbReference type="ARBA" id="ARBA00022694"/>
    </source>
</evidence>
<evidence type="ECO:0000256" key="4">
    <source>
        <dbReference type="ARBA" id="ARBA00036943"/>
    </source>
</evidence>
<dbReference type="GO" id="GO:0160147">
    <property type="term" value="F:tRNA pseudouridine(38-40) synthase activity"/>
    <property type="evidence" value="ECO:0007669"/>
    <property type="project" value="UniProtKB-EC"/>
</dbReference>
<keyword evidence="8" id="KW-0472">Membrane</keyword>
<evidence type="ECO:0000259" key="9">
    <source>
        <dbReference type="Pfam" id="PF01416"/>
    </source>
</evidence>
<dbReference type="InterPro" id="IPR020097">
    <property type="entry name" value="PsdUridine_synth_TruA_a/b_dom"/>
</dbReference>
<dbReference type="InterPro" id="IPR020103">
    <property type="entry name" value="PsdUridine_synth_cat_dom_sf"/>
</dbReference>
<dbReference type="EMBL" id="JANIIK010000046">
    <property type="protein sequence ID" value="KAJ3602899.1"/>
    <property type="molecule type" value="Genomic_DNA"/>
</dbReference>
<organism evidence="10 11">
    <name type="scientific">Muraenolepis orangiensis</name>
    <name type="common">Patagonian moray cod</name>
    <dbReference type="NCBI Taxonomy" id="630683"/>
    <lineage>
        <taxon>Eukaryota</taxon>
        <taxon>Metazoa</taxon>
        <taxon>Chordata</taxon>
        <taxon>Craniata</taxon>
        <taxon>Vertebrata</taxon>
        <taxon>Euteleostomi</taxon>
        <taxon>Actinopterygii</taxon>
        <taxon>Neopterygii</taxon>
        <taxon>Teleostei</taxon>
        <taxon>Neoteleostei</taxon>
        <taxon>Acanthomorphata</taxon>
        <taxon>Zeiogadaria</taxon>
        <taxon>Gadariae</taxon>
        <taxon>Gadiformes</taxon>
        <taxon>Muraenolepidoidei</taxon>
        <taxon>Muraenolepididae</taxon>
        <taxon>Muraenolepis</taxon>
    </lineage>
</organism>
<proteinExistence type="inferred from homology"/>
<comment type="catalytic activity">
    <reaction evidence="4">
        <text>a uridine in tRNA = a pseudouridine in tRNA</text>
        <dbReference type="Rhea" id="RHEA:54572"/>
        <dbReference type="Rhea" id="RHEA-COMP:13339"/>
        <dbReference type="Rhea" id="RHEA-COMP:13934"/>
        <dbReference type="ChEBI" id="CHEBI:65314"/>
        <dbReference type="ChEBI" id="CHEBI:65315"/>
    </reaction>
</comment>
<name>A0A9Q0E8K7_9TELE</name>
<accession>A0A9Q0E8K7</accession>
<feature type="binding site" evidence="6">
    <location>
        <position position="124"/>
    </location>
    <ligand>
        <name>substrate</name>
    </ligand>
</feature>
<evidence type="ECO:0000313" key="11">
    <source>
        <dbReference type="Proteomes" id="UP001148018"/>
    </source>
</evidence>
<keyword evidence="3 7" id="KW-0413">Isomerase</keyword>
<dbReference type="EC" id="5.4.99.12" evidence="7"/>
<dbReference type="FunFam" id="3.30.70.580:FF:000011">
    <property type="entry name" value="tRNA pseudouridine synthase"/>
    <property type="match status" value="1"/>
</dbReference>
<dbReference type="Gene3D" id="3.30.70.580">
    <property type="entry name" value="Pseudouridine synthase I, catalytic domain, N-terminal subdomain"/>
    <property type="match status" value="1"/>
</dbReference>
<feature type="domain" description="Pseudouridine synthase I TruA alpha/beta" evidence="9">
    <location>
        <begin position="11"/>
        <end position="117"/>
    </location>
</feature>
<evidence type="ECO:0000256" key="8">
    <source>
        <dbReference type="SAM" id="Phobius"/>
    </source>
</evidence>
<feature type="active site" description="Nucleophile" evidence="5">
    <location>
        <position position="60"/>
    </location>
</feature>